<evidence type="ECO:0000259" key="5">
    <source>
        <dbReference type="Pfam" id="PF03819"/>
    </source>
</evidence>
<dbReference type="GO" id="GO:0046052">
    <property type="term" value="P:UTP catabolic process"/>
    <property type="evidence" value="ECO:0007669"/>
    <property type="project" value="TreeGrafter"/>
</dbReference>
<organism evidence="6 7">
    <name type="scientific">Photobacterium frigidiphilum</name>
    <dbReference type="NCBI Taxonomy" id="264736"/>
    <lineage>
        <taxon>Bacteria</taxon>
        <taxon>Pseudomonadati</taxon>
        <taxon>Pseudomonadota</taxon>
        <taxon>Gammaproteobacteria</taxon>
        <taxon>Vibrionales</taxon>
        <taxon>Vibrionaceae</taxon>
        <taxon>Photobacterium</taxon>
    </lineage>
</organism>
<protein>
    <recommendedName>
        <fullName evidence="4">Nucleoside triphosphate pyrophosphohydrolase</fullName>
        <ecNumber evidence="3">3.6.1.8</ecNumber>
    </recommendedName>
</protein>
<dbReference type="CDD" id="cd11528">
    <property type="entry name" value="NTP-PPase_MazG_Nterm"/>
    <property type="match status" value="1"/>
</dbReference>
<feature type="domain" description="NTP pyrophosphohydrolase MazG-like" evidence="5">
    <location>
        <begin position="32"/>
        <end position="105"/>
    </location>
</feature>
<accession>A0A2T3JB01</accession>
<dbReference type="GO" id="GO:0046076">
    <property type="term" value="P:dTTP catabolic process"/>
    <property type="evidence" value="ECO:0007669"/>
    <property type="project" value="TreeGrafter"/>
</dbReference>
<dbReference type="GO" id="GO:0006203">
    <property type="term" value="P:dGTP catabolic process"/>
    <property type="evidence" value="ECO:0007669"/>
    <property type="project" value="TreeGrafter"/>
</dbReference>
<dbReference type="EC" id="3.6.1.8" evidence="3"/>
<dbReference type="FunFam" id="1.10.287.1080:FF:000001">
    <property type="entry name" value="Nucleoside triphosphate pyrophosphohydrolase"/>
    <property type="match status" value="1"/>
</dbReference>
<dbReference type="InterPro" id="IPR011551">
    <property type="entry name" value="NTP_PyrPHydrolase_MazG"/>
</dbReference>
<keyword evidence="7" id="KW-1185">Reference proteome</keyword>
<dbReference type="Pfam" id="PF03819">
    <property type="entry name" value="MazG"/>
    <property type="match status" value="2"/>
</dbReference>
<dbReference type="AlphaFoldDB" id="A0A2T3JB01"/>
<dbReference type="RefSeq" id="WP_107244349.1">
    <property type="nucleotide sequence ID" value="NZ_PYMJ01000025.1"/>
</dbReference>
<dbReference type="GO" id="GO:0046047">
    <property type="term" value="P:TTP catabolic process"/>
    <property type="evidence" value="ECO:0007669"/>
    <property type="project" value="TreeGrafter"/>
</dbReference>
<keyword evidence="6" id="KW-0378">Hydrolase</keyword>
<comment type="catalytic activity">
    <reaction evidence="1">
        <text>ATP + H2O = AMP + diphosphate + H(+)</text>
        <dbReference type="Rhea" id="RHEA:14245"/>
        <dbReference type="ChEBI" id="CHEBI:15377"/>
        <dbReference type="ChEBI" id="CHEBI:15378"/>
        <dbReference type="ChEBI" id="CHEBI:30616"/>
        <dbReference type="ChEBI" id="CHEBI:33019"/>
        <dbReference type="ChEBI" id="CHEBI:456215"/>
        <dbReference type="EC" id="3.6.1.8"/>
    </reaction>
</comment>
<evidence type="ECO:0000256" key="1">
    <source>
        <dbReference type="ARBA" id="ARBA00052141"/>
    </source>
</evidence>
<evidence type="ECO:0000256" key="2">
    <source>
        <dbReference type="ARBA" id="ARBA00061115"/>
    </source>
</evidence>
<evidence type="ECO:0000313" key="6">
    <source>
        <dbReference type="EMBL" id="PSU45999.1"/>
    </source>
</evidence>
<reference evidence="6 7" key="1">
    <citation type="submission" date="2018-01" db="EMBL/GenBank/DDBJ databases">
        <title>Whole genome sequencing of Histamine producing bacteria.</title>
        <authorList>
            <person name="Butler K."/>
        </authorList>
    </citation>
    <scope>NUCLEOTIDE SEQUENCE [LARGE SCALE GENOMIC DNA]</scope>
    <source>
        <strain evidence="6 7">JCM 12947</strain>
    </source>
</reference>
<dbReference type="GO" id="GO:0047693">
    <property type="term" value="F:ATP diphosphatase activity"/>
    <property type="evidence" value="ECO:0007669"/>
    <property type="project" value="UniProtKB-EC"/>
</dbReference>
<dbReference type="InterPro" id="IPR004518">
    <property type="entry name" value="MazG-like_dom"/>
</dbReference>
<dbReference type="NCBIfam" id="NF007113">
    <property type="entry name" value="PRK09562.1"/>
    <property type="match status" value="1"/>
</dbReference>
<dbReference type="PANTHER" id="PTHR30522:SF0">
    <property type="entry name" value="NUCLEOSIDE TRIPHOSPHATE PYROPHOSPHOHYDROLASE"/>
    <property type="match status" value="1"/>
</dbReference>
<dbReference type="GO" id="GO:0046081">
    <property type="term" value="P:dUTP catabolic process"/>
    <property type="evidence" value="ECO:0007669"/>
    <property type="project" value="TreeGrafter"/>
</dbReference>
<dbReference type="InterPro" id="IPR048015">
    <property type="entry name" value="NTP-PPase_MazG-like_N"/>
</dbReference>
<dbReference type="Gene3D" id="1.10.287.1080">
    <property type="entry name" value="MazG-like"/>
    <property type="match status" value="2"/>
</dbReference>
<evidence type="ECO:0000256" key="4">
    <source>
        <dbReference type="ARBA" id="ARBA00074799"/>
    </source>
</evidence>
<dbReference type="FunFam" id="1.10.287.1080:FF:000003">
    <property type="entry name" value="Nucleoside triphosphate pyrophosphohydrolase"/>
    <property type="match status" value="1"/>
</dbReference>
<comment type="similarity">
    <text evidence="2">Belongs to the nucleoside triphosphate pyrophosphohydrolase family.</text>
</comment>
<dbReference type="PANTHER" id="PTHR30522">
    <property type="entry name" value="NUCLEOSIDE TRIPHOSPHATE PYROPHOSPHOHYDROLASE"/>
    <property type="match status" value="1"/>
</dbReference>
<dbReference type="SUPFAM" id="SSF101386">
    <property type="entry name" value="all-alpha NTP pyrophosphatases"/>
    <property type="match status" value="2"/>
</dbReference>
<dbReference type="NCBIfam" id="TIGR00444">
    <property type="entry name" value="mazG"/>
    <property type="match status" value="1"/>
</dbReference>
<dbReference type="EMBL" id="PYMJ01000025">
    <property type="protein sequence ID" value="PSU45999.1"/>
    <property type="molecule type" value="Genomic_DNA"/>
</dbReference>
<dbReference type="GO" id="GO:0006950">
    <property type="term" value="P:response to stress"/>
    <property type="evidence" value="ECO:0007669"/>
    <property type="project" value="UniProtKB-ARBA"/>
</dbReference>
<gene>
    <name evidence="6" type="ORF">C9J12_20255</name>
</gene>
<feature type="domain" description="NTP pyrophosphohydrolase MazG-like" evidence="5">
    <location>
        <begin position="174"/>
        <end position="235"/>
    </location>
</feature>
<dbReference type="GO" id="GO:0046061">
    <property type="term" value="P:dATP catabolic process"/>
    <property type="evidence" value="ECO:0007669"/>
    <property type="project" value="TreeGrafter"/>
</dbReference>
<dbReference type="Proteomes" id="UP000240987">
    <property type="component" value="Unassembled WGS sequence"/>
</dbReference>
<sequence>MSEHKSAPIQQLLDIMTTLRDPQKGCPWDLKQDFSSIIPHTIEEAYEVADAIEKKNWSNVREELGDLLFQIIFYSQLGKEQGLFDFNDVVAGLNEKLTRRHPHVFSDAQFSDDEAINANWEAEKAKERDEKGLDESVLADIPLALPALIRADKIQKRCSKHGFDWDTIAPVVDKVKEELDEVMDEVIQVSPNQANIEEEMGDLLFSVVNLSRHLKVKPELALQRANKKFEKRFRQVEKSVLEKGMRLESCSLDMLDNEWDKVKRTERQESSS</sequence>
<comment type="caution">
    <text evidence="6">The sequence shown here is derived from an EMBL/GenBank/DDBJ whole genome shotgun (WGS) entry which is preliminary data.</text>
</comment>
<name>A0A2T3JB01_9GAMM</name>
<evidence type="ECO:0000256" key="3">
    <source>
        <dbReference type="ARBA" id="ARBA00066372"/>
    </source>
</evidence>
<proteinExistence type="inferred from homology"/>
<evidence type="ECO:0000313" key="7">
    <source>
        <dbReference type="Proteomes" id="UP000240987"/>
    </source>
</evidence>
<dbReference type="CDD" id="cd11529">
    <property type="entry name" value="NTP-PPase_MazG_Cterm"/>
    <property type="match status" value="1"/>
</dbReference>
<dbReference type="InterPro" id="IPR048011">
    <property type="entry name" value="NTP-PPase_MazG-like_C"/>
</dbReference>
<dbReference type="OrthoDB" id="9808939at2"/>